<comment type="pathway">
    <text evidence="3">Amino-acid biosynthesis; L-lysine biosynthesis via DAP pathway; LL-2,6-diaminopimelate from (S)-tetrahydrodipicolinate (succinylase route): step 3/3.</text>
</comment>
<name>A0A7C3J534_9CREN</name>
<dbReference type="InterPro" id="IPR002933">
    <property type="entry name" value="Peptidase_M20"/>
</dbReference>
<comment type="cofactor">
    <cofactor evidence="1">
        <name>Co(2+)</name>
        <dbReference type="ChEBI" id="CHEBI:48828"/>
    </cofactor>
</comment>
<keyword evidence="7" id="KW-0028">Amino-acid biosynthesis</keyword>
<dbReference type="GO" id="GO:0009089">
    <property type="term" value="P:lysine biosynthetic process via diaminopimelate"/>
    <property type="evidence" value="ECO:0007669"/>
    <property type="project" value="UniProtKB-UniPathway"/>
</dbReference>
<evidence type="ECO:0000313" key="14">
    <source>
        <dbReference type="EMBL" id="HFK21288.1"/>
    </source>
</evidence>
<dbReference type="SUPFAM" id="SSF55031">
    <property type="entry name" value="Bacterial exopeptidase dimerisation domain"/>
    <property type="match status" value="1"/>
</dbReference>
<evidence type="ECO:0000259" key="13">
    <source>
        <dbReference type="Pfam" id="PF07687"/>
    </source>
</evidence>
<dbReference type="Pfam" id="PF01546">
    <property type="entry name" value="Peptidase_M20"/>
    <property type="match status" value="1"/>
</dbReference>
<dbReference type="AlphaFoldDB" id="A0A7C3J534"/>
<dbReference type="UniPathway" id="UPA00034">
    <property type="reaction ID" value="UER00021"/>
</dbReference>
<dbReference type="PANTHER" id="PTHR43808">
    <property type="entry name" value="ACETYLORNITHINE DEACETYLASE"/>
    <property type="match status" value="1"/>
</dbReference>
<dbReference type="InterPro" id="IPR036264">
    <property type="entry name" value="Bact_exopeptidase_dim_dom"/>
</dbReference>
<comment type="cofactor">
    <cofactor evidence="2">
        <name>Zn(2+)</name>
        <dbReference type="ChEBI" id="CHEBI:29105"/>
    </cofactor>
</comment>
<dbReference type="GO" id="GO:0009014">
    <property type="term" value="F:succinyl-diaminopimelate desuccinylase activity"/>
    <property type="evidence" value="ECO:0007669"/>
    <property type="project" value="UniProtKB-EC"/>
</dbReference>
<dbReference type="PROSITE" id="PS00759">
    <property type="entry name" value="ARGE_DAPE_CPG2_2"/>
    <property type="match status" value="1"/>
</dbReference>
<keyword evidence="9" id="KW-0378">Hydrolase</keyword>
<comment type="similarity">
    <text evidence="4">Belongs to the peptidase M20A family.</text>
</comment>
<evidence type="ECO:0000256" key="1">
    <source>
        <dbReference type="ARBA" id="ARBA00001941"/>
    </source>
</evidence>
<dbReference type="InterPro" id="IPR011650">
    <property type="entry name" value="Peptidase_M20_dimer"/>
</dbReference>
<evidence type="ECO:0000256" key="6">
    <source>
        <dbReference type="ARBA" id="ARBA00016853"/>
    </source>
</evidence>
<dbReference type="CDD" id="cd08659">
    <property type="entry name" value="M20_ArgE_DapE-like"/>
    <property type="match status" value="1"/>
</dbReference>
<gene>
    <name evidence="14" type="ORF">ENS19_08455</name>
</gene>
<sequence>MLDRSSARDEVVRLTRDLVRIRSINPPGDELPAAELLAQRLKGFGFETEVVEVAKNRANVVAVLRGRGDGPALMFNGHLDVVPPGDLSTWSRDPFAGDVADGKIYGRGSSDMKGGVASMSVAGGLLAASGEKMKGDLIITAVSGEESDSIGTRHYVERNTLDGIGGIVIPESTSLELVIAEKGTIWLEVNTYGKTAHSTQLEIGINAIEHMVATLHEIKSKWESIGYAKDPYLSPPTINIATIVGGVKTNSIPDRCTATIDLRPVPSQEHPKIIRAMQEAVDGMKGKLKGFRGEIKVINERLPFATDPSSDFVKMAQALGPSTLGLPLDPPFGVNFFTDAAIFATKRSIPTIILGPGEYDLRRNIYLGHQPNEYVKIENLEKATRFYYELSRSFLK</sequence>
<dbReference type="SUPFAM" id="SSF53187">
    <property type="entry name" value="Zn-dependent exopeptidases"/>
    <property type="match status" value="1"/>
</dbReference>
<organism evidence="14">
    <name type="scientific">Candidatus Methanomethylicus mesodigestus</name>
    <dbReference type="NCBI Taxonomy" id="1867258"/>
    <lineage>
        <taxon>Archaea</taxon>
        <taxon>Thermoproteota</taxon>
        <taxon>Methanosuratincolia</taxon>
        <taxon>Candidatus Methanomethylicales</taxon>
        <taxon>Candidatus Methanomethylicaceae</taxon>
        <taxon>Candidatus Methanomethylicus</taxon>
    </lineage>
</organism>
<keyword evidence="8" id="KW-0479">Metal-binding</keyword>
<dbReference type="PROSITE" id="PS00758">
    <property type="entry name" value="ARGE_DAPE_CPG2_1"/>
    <property type="match status" value="1"/>
</dbReference>
<dbReference type="GO" id="GO:0046872">
    <property type="term" value="F:metal ion binding"/>
    <property type="evidence" value="ECO:0007669"/>
    <property type="project" value="UniProtKB-KW"/>
</dbReference>
<evidence type="ECO:0000256" key="4">
    <source>
        <dbReference type="ARBA" id="ARBA00006247"/>
    </source>
</evidence>
<evidence type="ECO:0000256" key="10">
    <source>
        <dbReference type="ARBA" id="ARBA00022833"/>
    </source>
</evidence>
<evidence type="ECO:0000256" key="9">
    <source>
        <dbReference type="ARBA" id="ARBA00022801"/>
    </source>
</evidence>
<dbReference type="PANTHER" id="PTHR43808:SF8">
    <property type="entry name" value="PEPTIDASE M20 DIMERISATION DOMAIN-CONTAINING PROTEIN"/>
    <property type="match status" value="1"/>
</dbReference>
<feature type="domain" description="Peptidase M20 dimerisation" evidence="13">
    <location>
        <begin position="179"/>
        <end position="282"/>
    </location>
</feature>
<dbReference type="EC" id="3.5.1.18" evidence="5"/>
<comment type="catalytic activity">
    <reaction evidence="12">
        <text>N-succinyl-(2S,6S)-2,6-diaminopimelate + H2O = (2S,6S)-2,6-diaminopimelate + succinate</text>
        <dbReference type="Rhea" id="RHEA:22608"/>
        <dbReference type="ChEBI" id="CHEBI:15377"/>
        <dbReference type="ChEBI" id="CHEBI:30031"/>
        <dbReference type="ChEBI" id="CHEBI:57609"/>
        <dbReference type="ChEBI" id="CHEBI:58087"/>
        <dbReference type="EC" id="3.5.1.18"/>
    </reaction>
</comment>
<dbReference type="InterPro" id="IPR010182">
    <property type="entry name" value="ArgE/DapE"/>
</dbReference>
<dbReference type="Gene3D" id="3.30.70.360">
    <property type="match status" value="1"/>
</dbReference>
<dbReference type="InterPro" id="IPR050072">
    <property type="entry name" value="Peptidase_M20A"/>
</dbReference>
<dbReference type="InterPro" id="IPR001261">
    <property type="entry name" value="ArgE/DapE_CS"/>
</dbReference>
<dbReference type="NCBIfam" id="TIGR01910">
    <property type="entry name" value="DapE-ArgE"/>
    <property type="match status" value="1"/>
</dbReference>
<keyword evidence="10" id="KW-0862">Zinc</keyword>
<dbReference type="EMBL" id="DSTX01000013">
    <property type="protein sequence ID" value="HFK21288.1"/>
    <property type="molecule type" value="Genomic_DNA"/>
</dbReference>
<proteinExistence type="inferred from homology"/>
<accession>A0A7C3J534</accession>
<evidence type="ECO:0000256" key="5">
    <source>
        <dbReference type="ARBA" id="ARBA00011921"/>
    </source>
</evidence>
<evidence type="ECO:0000256" key="7">
    <source>
        <dbReference type="ARBA" id="ARBA00022605"/>
    </source>
</evidence>
<dbReference type="Gene3D" id="3.40.630.10">
    <property type="entry name" value="Zn peptidases"/>
    <property type="match status" value="2"/>
</dbReference>
<keyword evidence="11" id="KW-0170">Cobalt</keyword>
<protein>
    <recommendedName>
        <fullName evidence="6">Probable succinyl-diaminopimelate desuccinylase</fullName>
        <ecNumber evidence="5">3.5.1.18</ecNumber>
    </recommendedName>
</protein>
<evidence type="ECO:0000256" key="11">
    <source>
        <dbReference type="ARBA" id="ARBA00023285"/>
    </source>
</evidence>
<evidence type="ECO:0000256" key="8">
    <source>
        <dbReference type="ARBA" id="ARBA00022723"/>
    </source>
</evidence>
<evidence type="ECO:0000256" key="3">
    <source>
        <dbReference type="ARBA" id="ARBA00005130"/>
    </source>
</evidence>
<evidence type="ECO:0000256" key="12">
    <source>
        <dbReference type="ARBA" id="ARBA00051301"/>
    </source>
</evidence>
<evidence type="ECO:0000256" key="2">
    <source>
        <dbReference type="ARBA" id="ARBA00001947"/>
    </source>
</evidence>
<dbReference type="Pfam" id="PF07687">
    <property type="entry name" value="M20_dimer"/>
    <property type="match status" value="1"/>
</dbReference>
<reference evidence="14" key="1">
    <citation type="journal article" date="2020" name="mSystems">
        <title>Genome- and Community-Level Interaction Insights into Carbon Utilization and Element Cycling Functions of Hydrothermarchaeota in Hydrothermal Sediment.</title>
        <authorList>
            <person name="Zhou Z."/>
            <person name="Liu Y."/>
            <person name="Xu W."/>
            <person name="Pan J."/>
            <person name="Luo Z.H."/>
            <person name="Li M."/>
        </authorList>
    </citation>
    <scope>NUCLEOTIDE SEQUENCE [LARGE SCALE GENOMIC DNA]</scope>
    <source>
        <strain evidence="14">SpSt-468</strain>
    </source>
</reference>
<comment type="caution">
    <text evidence="14">The sequence shown here is derived from an EMBL/GenBank/DDBJ whole genome shotgun (WGS) entry which is preliminary data.</text>
</comment>